<sequence length="122" mass="14560">NDSDSEPTLLSPKLEFEKFVVNKFEKTSKSVSKMKKSLLRMNEKMNEIIKNYVESSISIENQLMRMMSLVKRILWKYLIRNRALGLLILSLLQFRVFGCVFIVEFCVFFCSWLYMPLIFWLI</sequence>
<evidence type="ECO:0000256" key="1">
    <source>
        <dbReference type="SAM" id="Phobius"/>
    </source>
</evidence>
<keyword evidence="1" id="KW-0812">Transmembrane</keyword>
<accession>A0AAQ3S567</accession>
<dbReference type="Proteomes" id="UP001374535">
    <property type="component" value="Chromosome 3"/>
</dbReference>
<name>A0AAQ3S567_VIGMU</name>
<reference evidence="2 3" key="1">
    <citation type="journal article" date="2023" name="Life. Sci Alliance">
        <title>Evolutionary insights into 3D genome organization and epigenetic landscape of Vigna mungo.</title>
        <authorList>
            <person name="Junaid A."/>
            <person name="Singh B."/>
            <person name="Bhatia S."/>
        </authorList>
    </citation>
    <scope>NUCLEOTIDE SEQUENCE [LARGE SCALE GENOMIC DNA]</scope>
    <source>
        <strain evidence="2">Urdbean</strain>
    </source>
</reference>
<feature type="non-terminal residue" evidence="2">
    <location>
        <position position="1"/>
    </location>
</feature>
<dbReference type="EMBL" id="CP144698">
    <property type="protein sequence ID" value="WVZ16159.1"/>
    <property type="molecule type" value="Genomic_DNA"/>
</dbReference>
<dbReference type="AlphaFoldDB" id="A0AAQ3S567"/>
<proteinExistence type="predicted"/>
<feature type="transmembrane region" description="Helical" evidence="1">
    <location>
        <begin position="100"/>
        <end position="121"/>
    </location>
</feature>
<protein>
    <submittedName>
        <fullName evidence="2">Uncharacterized protein</fullName>
    </submittedName>
</protein>
<keyword evidence="1" id="KW-1133">Transmembrane helix</keyword>
<keyword evidence="1" id="KW-0472">Membrane</keyword>
<gene>
    <name evidence="2" type="ORF">V8G54_009141</name>
</gene>
<keyword evidence="3" id="KW-1185">Reference proteome</keyword>
<organism evidence="2 3">
    <name type="scientific">Vigna mungo</name>
    <name type="common">Black gram</name>
    <name type="synonym">Phaseolus mungo</name>
    <dbReference type="NCBI Taxonomy" id="3915"/>
    <lineage>
        <taxon>Eukaryota</taxon>
        <taxon>Viridiplantae</taxon>
        <taxon>Streptophyta</taxon>
        <taxon>Embryophyta</taxon>
        <taxon>Tracheophyta</taxon>
        <taxon>Spermatophyta</taxon>
        <taxon>Magnoliopsida</taxon>
        <taxon>eudicotyledons</taxon>
        <taxon>Gunneridae</taxon>
        <taxon>Pentapetalae</taxon>
        <taxon>rosids</taxon>
        <taxon>fabids</taxon>
        <taxon>Fabales</taxon>
        <taxon>Fabaceae</taxon>
        <taxon>Papilionoideae</taxon>
        <taxon>50 kb inversion clade</taxon>
        <taxon>NPAAA clade</taxon>
        <taxon>indigoferoid/millettioid clade</taxon>
        <taxon>Phaseoleae</taxon>
        <taxon>Vigna</taxon>
    </lineage>
</organism>
<evidence type="ECO:0000313" key="3">
    <source>
        <dbReference type="Proteomes" id="UP001374535"/>
    </source>
</evidence>
<evidence type="ECO:0000313" key="2">
    <source>
        <dbReference type="EMBL" id="WVZ16159.1"/>
    </source>
</evidence>